<feature type="domain" description="Azaphilone pigments biosynthesis cluster protein L N-terminal" evidence="13">
    <location>
        <begin position="3"/>
        <end position="105"/>
    </location>
</feature>
<keyword evidence="6 12" id="KW-0812">Transmembrane</keyword>
<evidence type="ECO:0000256" key="4">
    <source>
        <dbReference type="ARBA" id="ARBA00005985"/>
    </source>
</evidence>
<evidence type="ECO:0000256" key="8">
    <source>
        <dbReference type="ARBA" id="ARBA00022989"/>
    </source>
</evidence>
<feature type="transmembrane region" description="Helical" evidence="12">
    <location>
        <begin position="1485"/>
        <end position="1504"/>
    </location>
</feature>
<comment type="pathway">
    <text evidence="3">Secondary metabolite biosynthesis; terpenoid biosynthesis.</text>
</comment>
<feature type="domain" description="GPI inositol-deacylase winged helix" evidence="15">
    <location>
        <begin position="457"/>
        <end position="538"/>
    </location>
</feature>
<evidence type="ECO:0000256" key="11">
    <source>
        <dbReference type="PROSITE-ProRule" id="PRU00023"/>
    </source>
</evidence>
<evidence type="ECO:0000313" key="18">
    <source>
        <dbReference type="Proteomes" id="UP000481858"/>
    </source>
</evidence>
<dbReference type="OrthoDB" id="1577640at2759"/>
<feature type="repeat" description="ANK" evidence="11">
    <location>
        <begin position="772"/>
        <end position="804"/>
    </location>
</feature>
<feature type="transmembrane region" description="Helical" evidence="12">
    <location>
        <begin position="1805"/>
        <end position="1824"/>
    </location>
</feature>
<dbReference type="Pfam" id="PF22939">
    <property type="entry name" value="WHD_GPIID"/>
    <property type="match status" value="1"/>
</dbReference>
<evidence type="ECO:0000256" key="1">
    <source>
        <dbReference type="ARBA" id="ARBA00001946"/>
    </source>
</evidence>
<dbReference type="Gene3D" id="1.10.357.140">
    <property type="entry name" value="UbiA prenyltransferase"/>
    <property type="match status" value="1"/>
</dbReference>
<dbReference type="PROSITE" id="PS50088">
    <property type="entry name" value="ANK_REPEAT"/>
    <property type="match status" value="3"/>
</dbReference>
<comment type="similarity">
    <text evidence="4">Belongs to the UbiA prenyltransferase family.</text>
</comment>
<keyword evidence="18" id="KW-1185">Reference proteome</keyword>
<dbReference type="InParanoid" id="A0A7C8IG93"/>
<protein>
    <submittedName>
        <fullName evidence="17">Uncharacterized protein</fullName>
    </submittedName>
</protein>
<evidence type="ECO:0000256" key="10">
    <source>
        <dbReference type="ARBA" id="ARBA00023180"/>
    </source>
</evidence>
<feature type="transmembrane region" description="Helical" evidence="12">
    <location>
        <begin position="1831"/>
        <end position="1854"/>
    </location>
</feature>
<dbReference type="InterPro" id="IPR002110">
    <property type="entry name" value="Ankyrin_rpt"/>
</dbReference>
<feature type="domain" description="Nephrocystin 3-like N-terminal" evidence="16">
    <location>
        <begin position="201"/>
        <end position="344"/>
    </location>
</feature>
<comment type="cofactor">
    <cofactor evidence="1">
        <name>Mg(2+)</name>
        <dbReference type="ChEBI" id="CHEBI:18420"/>
    </cofactor>
</comment>
<keyword evidence="5" id="KW-0808">Transferase</keyword>
<proteinExistence type="inferred from homology"/>
<dbReference type="PROSITE" id="PS50297">
    <property type="entry name" value="ANK_REP_REGION"/>
    <property type="match status" value="3"/>
</dbReference>
<feature type="transmembrane region" description="Helical" evidence="12">
    <location>
        <begin position="1721"/>
        <end position="1738"/>
    </location>
</feature>
<evidence type="ECO:0000256" key="12">
    <source>
        <dbReference type="SAM" id="Phobius"/>
    </source>
</evidence>
<keyword evidence="7" id="KW-0677">Repeat</keyword>
<feature type="transmembrane region" description="Helical" evidence="12">
    <location>
        <begin position="1452"/>
        <end position="1473"/>
    </location>
</feature>
<reference evidence="17 18" key="1">
    <citation type="submission" date="2019-12" db="EMBL/GenBank/DDBJ databases">
        <title>Draft genome sequence of the ascomycete Xylaria multiplex DSM 110363.</title>
        <authorList>
            <person name="Buettner E."/>
            <person name="Kellner H."/>
        </authorList>
    </citation>
    <scope>NUCLEOTIDE SEQUENCE [LARGE SCALE GENOMIC DNA]</scope>
    <source>
        <strain evidence="17 18">DSM 110363</strain>
    </source>
</reference>
<evidence type="ECO:0000259" key="13">
    <source>
        <dbReference type="Pfam" id="PF17111"/>
    </source>
</evidence>
<dbReference type="InterPro" id="IPR056884">
    <property type="entry name" value="NPHP3-like_N"/>
</dbReference>
<feature type="transmembrane region" description="Helical" evidence="12">
    <location>
        <begin position="1369"/>
        <end position="1390"/>
    </location>
</feature>
<feature type="domain" description="Rhodopsin" evidence="14">
    <location>
        <begin position="1337"/>
        <end position="1548"/>
    </location>
</feature>
<dbReference type="PANTHER" id="PTHR10039">
    <property type="entry name" value="AMELOGENIN"/>
    <property type="match status" value="1"/>
</dbReference>
<evidence type="ECO:0000259" key="14">
    <source>
        <dbReference type="Pfam" id="PF20684"/>
    </source>
</evidence>
<dbReference type="GO" id="GO:0016020">
    <property type="term" value="C:membrane"/>
    <property type="evidence" value="ECO:0007669"/>
    <property type="project" value="UniProtKB-SubCell"/>
</dbReference>
<comment type="caution">
    <text evidence="17">The sequence shown here is derived from an EMBL/GenBank/DDBJ whole genome shotgun (WGS) entry which is preliminary data.</text>
</comment>
<keyword evidence="9 12" id="KW-0472">Membrane</keyword>
<dbReference type="Pfam" id="PF20684">
    <property type="entry name" value="Fung_rhodopsin"/>
    <property type="match status" value="1"/>
</dbReference>
<feature type="transmembrane region" description="Helical" evidence="12">
    <location>
        <begin position="1399"/>
        <end position="1420"/>
    </location>
</feature>
<dbReference type="GO" id="GO:0016765">
    <property type="term" value="F:transferase activity, transferring alkyl or aryl (other than methyl) groups"/>
    <property type="evidence" value="ECO:0007669"/>
    <property type="project" value="InterPro"/>
</dbReference>
<keyword evidence="11" id="KW-0040">ANK repeat</keyword>
<keyword evidence="8 12" id="KW-1133">Transmembrane helix</keyword>
<feature type="transmembrane region" description="Helical" evidence="12">
    <location>
        <begin position="1696"/>
        <end position="1712"/>
    </location>
</feature>
<dbReference type="InterPro" id="IPR031348">
    <property type="entry name" value="PigL_N"/>
</dbReference>
<comment type="subcellular location">
    <subcellularLocation>
        <location evidence="2">Membrane</location>
        <topology evidence="2">Multi-pass membrane protein</topology>
    </subcellularLocation>
</comment>
<dbReference type="Proteomes" id="UP000481858">
    <property type="component" value="Unassembled WGS sequence"/>
</dbReference>
<dbReference type="EMBL" id="WUBL01000259">
    <property type="protein sequence ID" value="KAF2962889.1"/>
    <property type="molecule type" value="Genomic_DNA"/>
</dbReference>
<dbReference type="Pfam" id="PF24883">
    <property type="entry name" value="NPHP3_N"/>
    <property type="match status" value="1"/>
</dbReference>
<dbReference type="InterPro" id="IPR039653">
    <property type="entry name" value="Prenyltransferase"/>
</dbReference>
<keyword evidence="10" id="KW-0325">Glycoprotein</keyword>
<feature type="repeat" description="ANK" evidence="11">
    <location>
        <begin position="805"/>
        <end position="837"/>
    </location>
</feature>
<dbReference type="InterPro" id="IPR044878">
    <property type="entry name" value="UbiA_sf"/>
</dbReference>
<dbReference type="PANTHER" id="PTHR10039:SF16">
    <property type="entry name" value="GPI INOSITOL-DEACYLASE"/>
    <property type="match status" value="1"/>
</dbReference>
<gene>
    <name evidence="17" type="ORF">GQX73_g10686</name>
</gene>
<feature type="repeat" description="ANK" evidence="11">
    <location>
        <begin position="739"/>
        <end position="771"/>
    </location>
</feature>
<evidence type="ECO:0000256" key="3">
    <source>
        <dbReference type="ARBA" id="ARBA00004721"/>
    </source>
</evidence>
<dbReference type="InterPro" id="IPR049326">
    <property type="entry name" value="Rhodopsin_dom_fungi"/>
</dbReference>
<dbReference type="Pfam" id="PF12796">
    <property type="entry name" value="Ank_2"/>
    <property type="match status" value="2"/>
</dbReference>
<dbReference type="InterPro" id="IPR054471">
    <property type="entry name" value="GPIID_WHD"/>
</dbReference>
<name>A0A7C8IG93_9PEZI</name>
<dbReference type="SMART" id="SM00248">
    <property type="entry name" value="ANK"/>
    <property type="match status" value="5"/>
</dbReference>
<organism evidence="17 18">
    <name type="scientific">Xylaria multiplex</name>
    <dbReference type="NCBI Taxonomy" id="323545"/>
    <lineage>
        <taxon>Eukaryota</taxon>
        <taxon>Fungi</taxon>
        <taxon>Dikarya</taxon>
        <taxon>Ascomycota</taxon>
        <taxon>Pezizomycotina</taxon>
        <taxon>Sordariomycetes</taxon>
        <taxon>Xylariomycetidae</taxon>
        <taxon>Xylariales</taxon>
        <taxon>Xylariaceae</taxon>
        <taxon>Xylaria</taxon>
    </lineage>
</organism>
<evidence type="ECO:0000259" key="15">
    <source>
        <dbReference type="Pfam" id="PF22939"/>
    </source>
</evidence>
<dbReference type="CDD" id="cd13959">
    <property type="entry name" value="PT_UbiA_COQ2"/>
    <property type="match status" value="1"/>
</dbReference>
<evidence type="ECO:0000256" key="7">
    <source>
        <dbReference type="ARBA" id="ARBA00022737"/>
    </source>
</evidence>
<dbReference type="Pfam" id="PF01040">
    <property type="entry name" value="UbiA"/>
    <property type="match status" value="1"/>
</dbReference>
<evidence type="ECO:0000256" key="9">
    <source>
        <dbReference type="ARBA" id="ARBA00023136"/>
    </source>
</evidence>
<dbReference type="Gene3D" id="1.20.120.1780">
    <property type="entry name" value="UbiA prenyltransferase"/>
    <property type="match status" value="1"/>
</dbReference>
<evidence type="ECO:0000256" key="2">
    <source>
        <dbReference type="ARBA" id="ARBA00004141"/>
    </source>
</evidence>
<evidence type="ECO:0000259" key="16">
    <source>
        <dbReference type="Pfam" id="PF24883"/>
    </source>
</evidence>
<dbReference type="Pfam" id="PF17111">
    <property type="entry name" value="PigL_N"/>
    <property type="match status" value="1"/>
</dbReference>
<accession>A0A7C8IG93</accession>
<evidence type="ECO:0000256" key="6">
    <source>
        <dbReference type="ARBA" id="ARBA00022692"/>
    </source>
</evidence>
<evidence type="ECO:0000313" key="17">
    <source>
        <dbReference type="EMBL" id="KAF2962889.1"/>
    </source>
</evidence>
<dbReference type="SUPFAM" id="SSF48403">
    <property type="entry name" value="Ankyrin repeat"/>
    <property type="match status" value="1"/>
</dbReference>
<evidence type="ECO:0000256" key="5">
    <source>
        <dbReference type="ARBA" id="ARBA00022679"/>
    </source>
</evidence>
<dbReference type="FunFam" id="1.20.120.1780:FF:000001">
    <property type="entry name" value="4-hydroxybenzoate octaprenyltransferase"/>
    <property type="match status" value="1"/>
</dbReference>
<dbReference type="Gene3D" id="1.25.40.20">
    <property type="entry name" value="Ankyrin repeat-containing domain"/>
    <property type="match status" value="1"/>
</dbReference>
<dbReference type="InterPro" id="IPR000537">
    <property type="entry name" value="UbiA_prenyltransferase"/>
</dbReference>
<sequence length="1885" mass="213324">MSDPLSVAGSVVGIISLGIQVTQSLSDYYTTFKSQHSDIAHTMRKLDDLLGMLENLRNLVEKRRFQADEETLVGNIESLIGQCEECIQELQDEAIKFEKTPVDSKQPALKAAIRRAAYPFRKSTLEKLDEDIGEITDVLRMALQLLQQKSIDCVQDDVEDVKELLQLVRFSQISSELRIWLKAPDATINFNEACSNKHPRTGLWLVKSADFCCWLKSRNSFLWLKGFAGSDPRTGLSFFFFSFNDESKQDASAMIRSLISQLSTQLDNYDDLSRLHDEYPKASPPNEALLDCLHQIVKRFGNVYILIDALDESPRNMHREVVLEVIESIRTWREPSLHLLVTSRDEVDIRVGLNATLEETMDMKNVEVDRDIADFIAQHLRENRGLKKWQRYYDQIETVLTDRAKGVFRWAECQFKALARCPANQHLLSQVLQSLPQSLDETYARMLKNIPPELWDYARQMLIILCCAVRPLSETELADALAVELGGTPRFDIARRFENLEALQEICPGFTEVDINIETKERTIRIAHFSVQEYLQSERILIHQEIAQFHIQTQDSHTKMTSICLALLLEPQMTRLGRRRDIKAQYPLAEYAAQYWPTHLKRGITKEEVEAQILRLFKDTKGAFLTWVNIWDIEGDDEELFLNYQVGRQDFMTRVNYAAVLGLDKIIRKLLDKEYLVSLVTVDGPTSQAILSSLTSIECIDVSAERLVPALLAAVHGQHYDSVEVLVEKGANMNAGLDRHGNALHVATLLDDGDMVQWLLDRGADINAEGGSFGTVLQTAVGNGRERIVQILLDRGADVNANDEHFGTALQIAVQNENERIVQILLDRGADVNANNRRFGTALQIAFQNGNKRIDQILDSLVKNARRCGQLHDFAFNPGFPLLLHSRESPLPCRETAEELEAVSKHFSAQIRALFEAVQEFQALHEQEPCIHEDGLILCLNIRGQSFDRYPECLHRMHHSHRVPLCDLASLPRLSSVTGLGLVSALNYSAQVPFSNVRSVSPRVPLDLLAHLPRISELDCPWLWERTPVAFQSPLLRHYTRPWEGLWRDSRHEFARAVRELDGRVPASLRKARLWFWLPGYVLQDDQSVQMPNLIHPASVDPISVSLRVIASHLEELDLRAFLTTDLFSTETPWPRLKRLRVEFHPLRPDGSWYFVGPRGENPNALGFEVRDEHYPLVVQNREDEDIDELWFDNEDAYEEENHRPDMFRTEPLSENIEPLLVAFATAIRETPSLEEAELFAYVTWRPSEERRAEYTDDIPYEDGIHRWGVRYVSAKGGSQGLVEWQVGAWRPQESIMKLFEVLEGDGEVVVTWKPFDFIDSRTTEDISYAALTVEVALQAINGGFRDAPYRDAEQMSFVLKLNYIARPFAIFTVLVVKIAVGYLILRILAGSPSRGIKYFIWVLLGFNTIIGILDAIFIFTQCDVPAALWDATLAPTAHCWRPSIKTAFGTFSASLNVVTDFILAVIPATIVWRLQLSVQKRLGLIILLGAGILSVVSAAIKTYKLSLPFNQENGSVAEEAYELYAWTSAEIFILHFCASIPSCKPIWDHFISRKCKPAFSNQGYKLSNIDRPLISNKWTVTSVGSQGHLQEDGLAGDLGGTSWVPFGELARIDRPTGIYLFYLPHLFGTLYATSISDSASLLAVVLDYEYDRQVLRCRLRPVARGAVTLFQAHVFTVFLTSLALVFLFLLPQSCWFISLPSIFLLALYPFAKRFTDFPQMILGVQVGIGVFMGIAAIDDSCFRDIGGFATIRSNQNIQAMMAFYLANACWTVVYDTIYAQQDVEDDVKAGVRSIAVRFRGNTRALLWSVSSIVVATLLASGYLQGFGYGYMAVTCGGTMMSLSYMLSTVNFTVPTECAWWFRNGTWLVGSSISGGLILEIFRAR</sequence>
<feature type="transmembrane region" description="Helical" evidence="12">
    <location>
        <begin position="1667"/>
        <end position="1690"/>
    </location>
</feature>
<feature type="transmembrane region" description="Helical" evidence="12">
    <location>
        <begin position="1860"/>
        <end position="1882"/>
    </location>
</feature>
<dbReference type="InterPro" id="IPR036770">
    <property type="entry name" value="Ankyrin_rpt-contain_sf"/>
</dbReference>